<feature type="compositionally biased region" description="Low complexity" evidence="1">
    <location>
        <begin position="548"/>
        <end position="558"/>
    </location>
</feature>
<feature type="compositionally biased region" description="Basic and acidic residues" evidence="1">
    <location>
        <begin position="533"/>
        <end position="546"/>
    </location>
</feature>
<evidence type="ECO:0000256" key="1">
    <source>
        <dbReference type="SAM" id="MobiDB-lite"/>
    </source>
</evidence>
<dbReference type="Proteomes" id="UP000294194">
    <property type="component" value="Unassembled WGS sequence"/>
</dbReference>
<sequence>MTDAAAQVEAARKALAEAEAALAAEAEAAASAPEPVDAPPAVEATPGPLAEADVLRIQAGYAFDGPALEMGALVNGDARPDVPIRIPLAMMNRHGLVAGATGTGKTKTLQVLAEQLSAAGVPVFAADIKGDLSGIASPGESNPKLLERTAGIGQHWSASASPTEFYTLGGLGTGIPIRATVSSFGSLLLAKVLGLNDTQESSLGLVFHYADKAGLPLLDLTDLRAVLSFLTSAEGKAELKELGGLSSATAGVILRELITFADQGADVFFGEPEIDTSLFLRTAADGRGIVSLLEIPGVQDKPALFSTFLMWLLADLFNDLPEVGDIDKPKLVFFFDEAHLLFKNASKDFIESITQTVRLIRSKGVGIVFVTQTPKDVPTDVLSQIGSRVQHQLRAHTPDDARALKSTVSTYPTSGYTLGEVLTSLATGEAIITVMNEKGAPTPVAWTRLRAPLGSMSPTPHDVMAATVAASPLTAQYGAVVDRESAREILAVKMNAAAEAGASAAAAVEAEKVAAAAEKAAAANAKASAKASADVERAKREWEKASRPKTTSRTTTKKQPNVIEDVLGSRTGQTVVREVLRGIFGTLKRR</sequence>
<name>A0A4V2JEK1_9MICO</name>
<comment type="caution">
    <text evidence="3">The sequence shown here is derived from an EMBL/GenBank/DDBJ whole genome shotgun (WGS) entry which is preliminary data.</text>
</comment>
<dbReference type="InterPro" id="IPR051162">
    <property type="entry name" value="T4SS_component"/>
</dbReference>
<gene>
    <name evidence="3" type="ORF">EYE40_14615</name>
</gene>
<dbReference type="Pfam" id="PF05872">
    <property type="entry name" value="HerA_C"/>
    <property type="match status" value="1"/>
</dbReference>
<keyword evidence="4" id="KW-1185">Reference proteome</keyword>
<proteinExistence type="predicted"/>
<evidence type="ECO:0000259" key="2">
    <source>
        <dbReference type="Pfam" id="PF05872"/>
    </source>
</evidence>
<dbReference type="Gene3D" id="3.40.50.300">
    <property type="entry name" value="P-loop containing nucleotide triphosphate hydrolases"/>
    <property type="match status" value="2"/>
</dbReference>
<feature type="region of interest" description="Disordered" evidence="1">
    <location>
        <begin position="26"/>
        <end position="45"/>
    </location>
</feature>
<reference evidence="4" key="1">
    <citation type="submission" date="2019-02" db="EMBL/GenBank/DDBJ databases">
        <title>Glaciihabitans arcticus sp. nov., a psychrotolerant bacterium isolated from polar soil.</title>
        <authorList>
            <person name="Dahal R.H."/>
        </authorList>
    </citation>
    <scope>NUCLEOTIDE SEQUENCE [LARGE SCALE GENOMIC DNA]</scope>
    <source>
        <strain evidence="4">RP-3-7</strain>
    </source>
</reference>
<dbReference type="SUPFAM" id="SSF52540">
    <property type="entry name" value="P-loop containing nucleoside triphosphate hydrolases"/>
    <property type="match status" value="1"/>
</dbReference>
<dbReference type="PANTHER" id="PTHR30121:SF6">
    <property type="entry name" value="SLR6007 PROTEIN"/>
    <property type="match status" value="1"/>
</dbReference>
<feature type="compositionally biased region" description="Low complexity" evidence="1">
    <location>
        <begin position="26"/>
        <end position="44"/>
    </location>
</feature>
<dbReference type="EMBL" id="SISG01000002">
    <property type="protein sequence ID" value="TBN55436.1"/>
    <property type="molecule type" value="Genomic_DNA"/>
</dbReference>
<dbReference type="PANTHER" id="PTHR30121">
    <property type="entry name" value="UNCHARACTERIZED PROTEIN YJGR-RELATED"/>
    <property type="match status" value="1"/>
</dbReference>
<protein>
    <submittedName>
        <fullName evidence="3">DUF853 family protein</fullName>
    </submittedName>
</protein>
<dbReference type="InterPro" id="IPR033186">
    <property type="entry name" value="HerA_C"/>
</dbReference>
<evidence type="ECO:0000313" key="3">
    <source>
        <dbReference type="EMBL" id="TBN55436.1"/>
    </source>
</evidence>
<dbReference type="InterPro" id="IPR027417">
    <property type="entry name" value="P-loop_NTPase"/>
</dbReference>
<feature type="domain" description="Helicase HerA-like C-terminal" evidence="2">
    <location>
        <begin position="77"/>
        <end position="588"/>
    </location>
</feature>
<dbReference type="AlphaFoldDB" id="A0A4V2JEK1"/>
<feature type="region of interest" description="Disordered" evidence="1">
    <location>
        <begin position="528"/>
        <end position="562"/>
    </location>
</feature>
<organism evidence="3 4">
    <name type="scientific">Glaciihabitans arcticus</name>
    <dbReference type="NCBI Taxonomy" id="2668039"/>
    <lineage>
        <taxon>Bacteria</taxon>
        <taxon>Bacillati</taxon>
        <taxon>Actinomycetota</taxon>
        <taxon>Actinomycetes</taxon>
        <taxon>Micrococcales</taxon>
        <taxon>Microbacteriaceae</taxon>
        <taxon>Glaciihabitans</taxon>
    </lineage>
</organism>
<dbReference type="RefSeq" id="WP_130983007.1">
    <property type="nucleotide sequence ID" value="NZ_SISG01000002.1"/>
</dbReference>
<evidence type="ECO:0000313" key="4">
    <source>
        <dbReference type="Proteomes" id="UP000294194"/>
    </source>
</evidence>
<accession>A0A4V2JEK1</accession>